<dbReference type="Proteomes" id="UP000663419">
    <property type="component" value="Chromosome 6"/>
</dbReference>
<evidence type="ECO:0000313" key="1">
    <source>
        <dbReference type="EMBL" id="QSS57694.1"/>
    </source>
</evidence>
<accession>A0A8A1LZ66</accession>
<proteinExistence type="predicted"/>
<dbReference type="EMBL" id="CP069107">
    <property type="protein sequence ID" value="QSS57694.1"/>
    <property type="molecule type" value="Genomic_DNA"/>
</dbReference>
<sequence>MIPQARGAHIIMKSNGSTSARVLLKSWIRIIQFQVIKVSCAKNCSIGLIKSAIMGVLVVLSTSGVCDMTSPPCLRSSMSKHF</sequence>
<gene>
    <name evidence="1" type="ORF">I7I53_11962</name>
</gene>
<organism evidence="1 2">
    <name type="scientific">Ajellomyces capsulatus (strain H88)</name>
    <name type="common">Darling's disease fungus</name>
    <name type="synonym">Histoplasma capsulatum</name>
    <dbReference type="NCBI Taxonomy" id="544711"/>
    <lineage>
        <taxon>Eukaryota</taxon>
        <taxon>Fungi</taxon>
        <taxon>Dikarya</taxon>
        <taxon>Ascomycota</taxon>
        <taxon>Pezizomycotina</taxon>
        <taxon>Eurotiomycetes</taxon>
        <taxon>Eurotiomycetidae</taxon>
        <taxon>Onygenales</taxon>
        <taxon>Ajellomycetaceae</taxon>
        <taxon>Histoplasma</taxon>
    </lineage>
</organism>
<dbReference type="AlphaFoldDB" id="A0A8A1LZ66"/>
<dbReference type="VEuPathDB" id="FungiDB:I7I53_11962"/>
<protein>
    <submittedName>
        <fullName evidence="1">Uncharacterized protein</fullName>
    </submittedName>
</protein>
<name>A0A8A1LZ66_AJEC8</name>
<reference evidence="1" key="1">
    <citation type="submission" date="2021-01" db="EMBL/GenBank/DDBJ databases">
        <title>Chromosome-level genome assembly of a human fungal pathogen reveals clustering of transcriptionally co-regulated genes.</title>
        <authorList>
            <person name="Voorhies M."/>
            <person name="Cohen S."/>
            <person name="Shea T.P."/>
            <person name="Petrus S."/>
            <person name="Munoz J.F."/>
            <person name="Poplawski S."/>
            <person name="Goldman W.E."/>
            <person name="Michael T."/>
            <person name="Cuomo C.A."/>
            <person name="Sil A."/>
            <person name="Beyhan S."/>
        </authorList>
    </citation>
    <scope>NUCLEOTIDE SEQUENCE</scope>
    <source>
        <strain evidence="1">H88</strain>
    </source>
</reference>
<evidence type="ECO:0000313" key="2">
    <source>
        <dbReference type="Proteomes" id="UP000663419"/>
    </source>
</evidence>